<dbReference type="Gene3D" id="1.10.10.10">
    <property type="entry name" value="Winged helix-like DNA-binding domain superfamily/Winged helix DNA-binding domain"/>
    <property type="match status" value="1"/>
</dbReference>
<name>A0A7Y9NMN0_9BACT</name>
<dbReference type="Proteomes" id="UP000534186">
    <property type="component" value="Unassembled WGS sequence"/>
</dbReference>
<keyword evidence="4" id="KW-0238">DNA-binding</keyword>
<sequence>MSEIPGNWTIIEQNQLISQALERDRPRLRSFIRKHVADTGEAEDILQDVFYELLEAYRLMKPVEHVTAWLFRVARNRMIDLFRRKKPASLNSPASVEEDGDTLEDLLPSADAGPEAAYARNLLLDALEEALEELPQAQREVFIAHELQGQSFKEISAETGLSVNTLLSRKHYAVTHLRQRLQLIYEDFAKK</sequence>
<evidence type="ECO:0000259" key="6">
    <source>
        <dbReference type="Pfam" id="PF04542"/>
    </source>
</evidence>
<dbReference type="SUPFAM" id="SSF88659">
    <property type="entry name" value="Sigma3 and sigma4 domains of RNA polymerase sigma factors"/>
    <property type="match status" value="1"/>
</dbReference>
<dbReference type="InterPro" id="IPR013324">
    <property type="entry name" value="RNA_pol_sigma_r3/r4-like"/>
</dbReference>
<dbReference type="Pfam" id="PF04542">
    <property type="entry name" value="Sigma70_r2"/>
    <property type="match status" value="1"/>
</dbReference>
<dbReference type="Gene3D" id="1.10.1740.10">
    <property type="match status" value="1"/>
</dbReference>
<evidence type="ECO:0000313" key="8">
    <source>
        <dbReference type="EMBL" id="NYF51590.1"/>
    </source>
</evidence>
<dbReference type="InterPro" id="IPR039425">
    <property type="entry name" value="RNA_pol_sigma-70-like"/>
</dbReference>
<protein>
    <submittedName>
        <fullName evidence="8">RNA polymerase sigma factor (Sigma-70 family)</fullName>
    </submittedName>
</protein>
<dbReference type="GO" id="GO:0006352">
    <property type="term" value="P:DNA-templated transcription initiation"/>
    <property type="evidence" value="ECO:0007669"/>
    <property type="project" value="InterPro"/>
</dbReference>
<reference evidence="8 9" key="1">
    <citation type="submission" date="2020-07" db="EMBL/GenBank/DDBJ databases">
        <title>Genomic Encyclopedia of Type Strains, Phase IV (KMG-V): Genome sequencing to study the core and pangenomes of soil and plant-associated prokaryotes.</title>
        <authorList>
            <person name="Whitman W."/>
        </authorList>
    </citation>
    <scope>NUCLEOTIDE SEQUENCE [LARGE SCALE GENOMIC DNA]</scope>
    <source>
        <strain evidence="8 9">M8UP30</strain>
    </source>
</reference>
<dbReference type="InterPro" id="IPR013249">
    <property type="entry name" value="RNA_pol_sigma70_r4_t2"/>
</dbReference>
<feature type="domain" description="RNA polymerase sigma factor 70 region 4 type 2" evidence="7">
    <location>
        <begin position="125"/>
        <end position="176"/>
    </location>
</feature>
<dbReference type="SUPFAM" id="SSF88946">
    <property type="entry name" value="Sigma2 domain of RNA polymerase sigma factors"/>
    <property type="match status" value="1"/>
</dbReference>
<dbReference type="InterPro" id="IPR007627">
    <property type="entry name" value="RNA_pol_sigma70_r2"/>
</dbReference>
<evidence type="ECO:0000256" key="2">
    <source>
        <dbReference type="ARBA" id="ARBA00023015"/>
    </source>
</evidence>
<gene>
    <name evidence="8" type="ORF">HDF12_001955</name>
</gene>
<dbReference type="InterPro" id="IPR036388">
    <property type="entry name" value="WH-like_DNA-bd_sf"/>
</dbReference>
<comment type="similarity">
    <text evidence="1">Belongs to the sigma-70 factor family. ECF subfamily.</text>
</comment>
<accession>A0A7Y9NMN0</accession>
<feature type="domain" description="RNA polymerase sigma-70 region 2" evidence="6">
    <location>
        <begin position="22"/>
        <end position="86"/>
    </location>
</feature>
<evidence type="ECO:0000256" key="3">
    <source>
        <dbReference type="ARBA" id="ARBA00023082"/>
    </source>
</evidence>
<keyword evidence="2" id="KW-0805">Transcription regulation</keyword>
<dbReference type="InterPro" id="IPR014284">
    <property type="entry name" value="RNA_pol_sigma-70_dom"/>
</dbReference>
<dbReference type="Pfam" id="PF08281">
    <property type="entry name" value="Sigma70_r4_2"/>
    <property type="match status" value="1"/>
</dbReference>
<organism evidence="8 9">
    <name type="scientific">Tunturiibacter lichenicola</name>
    <dbReference type="NCBI Taxonomy" id="2051959"/>
    <lineage>
        <taxon>Bacteria</taxon>
        <taxon>Pseudomonadati</taxon>
        <taxon>Acidobacteriota</taxon>
        <taxon>Terriglobia</taxon>
        <taxon>Terriglobales</taxon>
        <taxon>Acidobacteriaceae</taxon>
        <taxon>Tunturiibacter</taxon>
    </lineage>
</organism>
<evidence type="ECO:0000313" key="9">
    <source>
        <dbReference type="Proteomes" id="UP000534186"/>
    </source>
</evidence>
<keyword evidence="5" id="KW-0804">Transcription</keyword>
<comment type="caution">
    <text evidence="8">The sequence shown here is derived from an EMBL/GenBank/DDBJ whole genome shotgun (WGS) entry which is preliminary data.</text>
</comment>
<dbReference type="NCBIfam" id="TIGR02937">
    <property type="entry name" value="sigma70-ECF"/>
    <property type="match status" value="1"/>
</dbReference>
<dbReference type="InterPro" id="IPR013325">
    <property type="entry name" value="RNA_pol_sigma_r2"/>
</dbReference>
<dbReference type="GO" id="GO:0003677">
    <property type="term" value="F:DNA binding"/>
    <property type="evidence" value="ECO:0007669"/>
    <property type="project" value="UniProtKB-KW"/>
</dbReference>
<proteinExistence type="inferred from homology"/>
<keyword evidence="3" id="KW-0731">Sigma factor</keyword>
<dbReference type="EMBL" id="JACCCV010000001">
    <property type="protein sequence ID" value="NYF51590.1"/>
    <property type="molecule type" value="Genomic_DNA"/>
</dbReference>
<evidence type="ECO:0000256" key="1">
    <source>
        <dbReference type="ARBA" id="ARBA00010641"/>
    </source>
</evidence>
<evidence type="ECO:0000256" key="5">
    <source>
        <dbReference type="ARBA" id="ARBA00023163"/>
    </source>
</evidence>
<dbReference type="PANTHER" id="PTHR43133">
    <property type="entry name" value="RNA POLYMERASE ECF-TYPE SIGMA FACTO"/>
    <property type="match status" value="1"/>
</dbReference>
<evidence type="ECO:0000256" key="4">
    <source>
        <dbReference type="ARBA" id="ARBA00023125"/>
    </source>
</evidence>
<dbReference type="AlphaFoldDB" id="A0A7Y9NMN0"/>
<evidence type="ECO:0000259" key="7">
    <source>
        <dbReference type="Pfam" id="PF08281"/>
    </source>
</evidence>
<dbReference type="PANTHER" id="PTHR43133:SF8">
    <property type="entry name" value="RNA POLYMERASE SIGMA FACTOR HI_1459-RELATED"/>
    <property type="match status" value="1"/>
</dbReference>
<dbReference type="GO" id="GO:0016987">
    <property type="term" value="F:sigma factor activity"/>
    <property type="evidence" value="ECO:0007669"/>
    <property type="project" value="UniProtKB-KW"/>
</dbReference>